<feature type="transmembrane region" description="Helical" evidence="9">
    <location>
        <begin position="12"/>
        <end position="34"/>
    </location>
</feature>
<evidence type="ECO:0000259" key="11">
    <source>
        <dbReference type="Pfam" id="PF07730"/>
    </source>
</evidence>
<reference evidence="12" key="2">
    <citation type="submission" date="2020-09" db="EMBL/GenBank/DDBJ databases">
        <authorList>
            <person name="Sun Q."/>
            <person name="Ohkuma M."/>
        </authorList>
    </citation>
    <scope>NUCLEOTIDE SEQUENCE</scope>
    <source>
        <strain evidence="12">JCM 3313</strain>
    </source>
</reference>
<evidence type="ECO:0000256" key="8">
    <source>
        <dbReference type="ARBA" id="ARBA00023012"/>
    </source>
</evidence>
<evidence type="ECO:0000256" key="6">
    <source>
        <dbReference type="ARBA" id="ARBA00022777"/>
    </source>
</evidence>
<gene>
    <name evidence="12" type="ORF">GCM10010185_60150</name>
</gene>
<dbReference type="PANTHER" id="PTHR24421">
    <property type="entry name" value="NITRATE/NITRITE SENSOR PROTEIN NARX-RELATED"/>
    <property type="match status" value="1"/>
</dbReference>
<evidence type="ECO:0000313" key="12">
    <source>
        <dbReference type="EMBL" id="GGP78377.1"/>
    </source>
</evidence>
<dbReference type="EMBL" id="BMRG01000018">
    <property type="protein sequence ID" value="GGP78377.1"/>
    <property type="molecule type" value="Genomic_DNA"/>
</dbReference>
<dbReference type="PANTHER" id="PTHR24421:SF10">
    <property type="entry name" value="NITRATE_NITRITE SENSOR PROTEIN NARQ"/>
    <property type="match status" value="1"/>
</dbReference>
<comment type="caution">
    <text evidence="12">The sequence shown here is derived from an EMBL/GenBank/DDBJ whole genome shotgun (WGS) entry which is preliminary data.</text>
</comment>
<dbReference type="Pfam" id="PF02518">
    <property type="entry name" value="HATPase_c"/>
    <property type="match status" value="1"/>
</dbReference>
<evidence type="ECO:0000256" key="3">
    <source>
        <dbReference type="ARBA" id="ARBA00022553"/>
    </source>
</evidence>
<evidence type="ECO:0000256" key="2">
    <source>
        <dbReference type="ARBA" id="ARBA00012438"/>
    </source>
</evidence>
<keyword evidence="9" id="KW-0472">Membrane</keyword>
<dbReference type="InterPro" id="IPR036890">
    <property type="entry name" value="HATPase_C_sf"/>
</dbReference>
<reference evidence="12" key="1">
    <citation type="journal article" date="2014" name="Int. J. Syst. Evol. Microbiol.">
        <title>Complete genome sequence of Corynebacterium casei LMG S-19264T (=DSM 44701T), isolated from a smear-ripened cheese.</title>
        <authorList>
            <consortium name="US DOE Joint Genome Institute (JGI-PGF)"/>
            <person name="Walter F."/>
            <person name="Albersmeier A."/>
            <person name="Kalinowski J."/>
            <person name="Ruckert C."/>
        </authorList>
    </citation>
    <scope>NUCLEOTIDE SEQUENCE</scope>
    <source>
        <strain evidence="12">JCM 3313</strain>
    </source>
</reference>
<dbReference type="InterPro" id="IPR011712">
    <property type="entry name" value="Sig_transdc_His_kin_sub3_dim/P"/>
</dbReference>
<feature type="transmembrane region" description="Helical" evidence="9">
    <location>
        <begin position="40"/>
        <end position="59"/>
    </location>
</feature>
<dbReference type="Gene3D" id="3.30.565.10">
    <property type="entry name" value="Histidine kinase-like ATPase, C-terminal domain"/>
    <property type="match status" value="1"/>
</dbReference>
<dbReference type="GO" id="GO:0016020">
    <property type="term" value="C:membrane"/>
    <property type="evidence" value="ECO:0007669"/>
    <property type="project" value="InterPro"/>
</dbReference>
<evidence type="ECO:0000256" key="9">
    <source>
        <dbReference type="SAM" id="Phobius"/>
    </source>
</evidence>
<organism evidence="12 13">
    <name type="scientific">Saccharothrix coeruleofusca</name>
    <dbReference type="NCBI Taxonomy" id="33919"/>
    <lineage>
        <taxon>Bacteria</taxon>
        <taxon>Bacillati</taxon>
        <taxon>Actinomycetota</taxon>
        <taxon>Actinomycetes</taxon>
        <taxon>Pseudonocardiales</taxon>
        <taxon>Pseudonocardiaceae</taxon>
        <taxon>Saccharothrix</taxon>
    </lineage>
</organism>
<comment type="catalytic activity">
    <reaction evidence="1">
        <text>ATP + protein L-histidine = ADP + protein N-phospho-L-histidine.</text>
        <dbReference type="EC" id="2.7.13.3"/>
    </reaction>
</comment>
<keyword evidence="5" id="KW-0547">Nucleotide-binding</keyword>
<protein>
    <recommendedName>
        <fullName evidence="2">histidine kinase</fullName>
        <ecNumber evidence="2">2.7.13.3</ecNumber>
    </recommendedName>
</protein>
<proteinExistence type="predicted"/>
<dbReference type="EC" id="2.7.13.3" evidence="2"/>
<dbReference type="GO" id="GO:0046983">
    <property type="term" value="F:protein dimerization activity"/>
    <property type="evidence" value="ECO:0007669"/>
    <property type="project" value="InterPro"/>
</dbReference>
<dbReference type="InterPro" id="IPR003594">
    <property type="entry name" value="HATPase_dom"/>
</dbReference>
<keyword evidence="8" id="KW-0902">Two-component regulatory system</keyword>
<sequence>MITGQHWWLSRASAADVALAVSAAILDVLLFSTFSRHPATNASAAVALAFAGVGLLALSARRRRPVAVFAVVWTCAALAAPVSGIDFRPTATPCVALFTVALRARTPVAVGALAATGPLAVLAALLESGSRPAEGRAAALYGTLAFYLVLYGCAWAAGRWVRMSRQHADDLAFRRRAEAREAVLEERTRIARELHDIVARSVTVMVLQAANARRVLDSDQGRVREALGHIEESGEQAMGELRRMLTALRPDREDAEATADGPQPGLADVAHLVAAASAAGVRVRTRVEGVPRGLAASVDLAAYRVVQEALTNVTKHVGPGADAEVRLCWDRDELTVAVVDDGRGLRPGRAVLPTDHGLLGLRERLAVVGGTLAAGPVAGGGFRVTAVLPTAEPRPAEARPAEAHVGEEAR</sequence>
<accession>A0A918ARM1</accession>
<dbReference type="Gene3D" id="1.20.5.1930">
    <property type="match status" value="1"/>
</dbReference>
<keyword evidence="3" id="KW-0597">Phosphoprotein</keyword>
<keyword evidence="7" id="KW-0067">ATP-binding</keyword>
<dbReference type="RefSeq" id="WP_189226709.1">
    <property type="nucleotide sequence ID" value="NZ_BMRG01000018.1"/>
</dbReference>
<feature type="transmembrane region" description="Helical" evidence="9">
    <location>
        <begin position="138"/>
        <end position="157"/>
    </location>
</feature>
<dbReference type="Proteomes" id="UP000639606">
    <property type="component" value="Unassembled WGS sequence"/>
</dbReference>
<dbReference type="GO" id="GO:0005524">
    <property type="term" value="F:ATP binding"/>
    <property type="evidence" value="ECO:0007669"/>
    <property type="project" value="UniProtKB-KW"/>
</dbReference>
<dbReference type="SUPFAM" id="SSF55874">
    <property type="entry name" value="ATPase domain of HSP90 chaperone/DNA topoisomerase II/histidine kinase"/>
    <property type="match status" value="1"/>
</dbReference>
<feature type="domain" description="Signal transduction histidine kinase subgroup 3 dimerisation and phosphoacceptor" evidence="11">
    <location>
        <begin position="186"/>
        <end position="251"/>
    </location>
</feature>
<keyword evidence="9" id="KW-1133">Transmembrane helix</keyword>
<feature type="transmembrane region" description="Helical" evidence="9">
    <location>
        <begin position="66"/>
        <end position="87"/>
    </location>
</feature>
<keyword evidence="13" id="KW-1185">Reference proteome</keyword>
<dbReference type="AlphaFoldDB" id="A0A918ARM1"/>
<evidence type="ECO:0000256" key="1">
    <source>
        <dbReference type="ARBA" id="ARBA00000085"/>
    </source>
</evidence>
<evidence type="ECO:0000313" key="13">
    <source>
        <dbReference type="Proteomes" id="UP000639606"/>
    </source>
</evidence>
<keyword evidence="6" id="KW-0418">Kinase</keyword>
<dbReference type="CDD" id="cd16917">
    <property type="entry name" value="HATPase_UhpB-NarQ-NarX-like"/>
    <property type="match status" value="1"/>
</dbReference>
<evidence type="ECO:0000256" key="7">
    <source>
        <dbReference type="ARBA" id="ARBA00022840"/>
    </source>
</evidence>
<keyword evidence="9" id="KW-0812">Transmembrane</keyword>
<dbReference type="InterPro" id="IPR050482">
    <property type="entry name" value="Sensor_HK_TwoCompSys"/>
</dbReference>
<evidence type="ECO:0000259" key="10">
    <source>
        <dbReference type="Pfam" id="PF02518"/>
    </source>
</evidence>
<feature type="transmembrane region" description="Helical" evidence="9">
    <location>
        <begin position="107"/>
        <end position="126"/>
    </location>
</feature>
<evidence type="ECO:0000256" key="5">
    <source>
        <dbReference type="ARBA" id="ARBA00022741"/>
    </source>
</evidence>
<name>A0A918ARM1_9PSEU</name>
<feature type="domain" description="Histidine kinase/HSP90-like ATPase" evidence="10">
    <location>
        <begin position="301"/>
        <end position="391"/>
    </location>
</feature>
<dbReference type="Pfam" id="PF07730">
    <property type="entry name" value="HisKA_3"/>
    <property type="match status" value="1"/>
</dbReference>
<evidence type="ECO:0000256" key="4">
    <source>
        <dbReference type="ARBA" id="ARBA00022679"/>
    </source>
</evidence>
<keyword evidence="4" id="KW-0808">Transferase</keyword>
<dbReference type="GO" id="GO:0000155">
    <property type="term" value="F:phosphorelay sensor kinase activity"/>
    <property type="evidence" value="ECO:0007669"/>
    <property type="project" value="InterPro"/>
</dbReference>